<organism evidence="3 4">
    <name type="scientific">Halomarina oriensis</name>
    <dbReference type="NCBI Taxonomy" id="671145"/>
    <lineage>
        <taxon>Archaea</taxon>
        <taxon>Methanobacteriati</taxon>
        <taxon>Methanobacteriota</taxon>
        <taxon>Stenosarchaea group</taxon>
        <taxon>Halobacteria</taxon>
        <taxon>Halobacteriales</taxon>
        <taxon>Natronomonadaceae</taxon>
        <taxon>Halomarina</taxon>
    </lineage>
</organism>
<gene>
    <name evidence="3" type="ORF">GQS65_09155</name>
</gene>
<dbReference type="Proteomes" id="UP000451471">
    <property type="component" value="Unassembled WGS sequence"/>
</dbReference>
<reference evidence="3 4" key="1">
    <citation type="submission" date="2019-12" db="EMBL/GenBank/DDBJ databases">
        <title>Halocatena pleomorpha gen. nov. sp. nov., an extremely halophilic archaeon of family Halobacteriaceae isolated from saltpan soil.</title>
        <authorList>
            <person name="Pal Y."/>
            <person name="Verma A."/>
            <person name="Krishnamurthi S."/>
            <person name="Kumar P."/>
        </authorList>
    </citation>
    <scope>NUCLEOTIDE SEQUENCE [LARGE SCALE GENOMIC DNA]</scope>
    <source>
        <strain evidence="3 4">JCM 16495</strain>
    </source>
</reference>
<dbReference type="PANTHER" id="PTHR15020:SF50">
    <property type="entry name" value="UPF0659 PROTEIN YMR090W"/>
    <property type="match status" value="1"/>
</dbReference>
<feature type="domain" description="NAD(P)-binding" evidence="2">
    <location>
        <begin position="7"/>
        <end position="182"/>
    </location>
</feature>
<evidence type="ECO:0000256" key="1">
    <source>
        <dbReference type="SAM" id="MobiDB-lite"/>
    </source>
</evidence>
<evidence type="ECO:0000313" key="3">
    <source>
        <dbReference type="EMBL" id="MWG34654.1"/>
    </source>
</evidence>
<sequence>MQVLVAGAHGQVGQHVTELLSNSEHDTRGMVRDEEQVEDIEDLGAEAVVADLTADVTHAVQGCDAVVFAAGSSGEDVWGVDRDGAINLMGAAEANDAERFVMLSAMNADAPEESPDELREYLRAKAEADQHLRESPLDGTVVRPGALTNEDGTGEVRVGADLDRGDGEIPRVDVARTLVAALPMEHTHGRTFELLSGDEPIEAALDGLDETTRD</sequence>
<dbReference type="PANTHER" id="PTHR15020">
    <property type="entry name" value="FLAVIN REDUCTASE-RELATED"/>
    <property type="match status" value="1"/>
</dbReference>
<dbReference type="OrthoDB" id="206077at2157"/>
<feature type="compositionally biased region" description="Basic and acidic residues" evidence="1">
    <location>
        <begin position="158"/>
        <end position="167"/>
    </location>
</feature>
<name>A0A6B0GIS1_9EURY</name>
<evidence type="ECO:0000259" key="2">
    <source>
        <dbReference type="Pfam" id="PF13460"/>
    </source>
</evidence>
<dbReference type="Pfam" id="PF13460">
    <property type="entry name" value="NAD_binding_10"/>
    <property type="match status" value="1"/>
</dbReference>
<dbReference type="EMBL" id="WSZK01000015">
    <property type="protein sequence ID" value="MWG34654.1"/>
    <property type="molecule type" value="Genomic_DNA"/>
</dbReference>
<accession>A0A6B0GIS1</accession>
<dbReference type="CDD" id="cd05243">
    <property type="entry name" value="SDR_a5"/>
    <property type="match status" value="1"/>
</dbReference>
<dbReference type="Gene3D" id="3.40.50.720">
    <property type="entry name" value="NAD(P)-binding Rossmann-like Domain"/>
    <property type="match status" value="1"/>
</dbReference>
<dbReference type="AlphaFoldDB" id="A0A6B0GIS1"/>
<dbReference type="SUPFAM" id="SSF51735">
    <property type="entry name" value="NAD(P)-binding Rossmann-fold domains"/>
    <property type="match status" value="1"/>
</dbReference>
<dbReference type="InterPro" id="IPR016040">
    <property type="entry name" value="NAD(P)-bd_dom"/>
</dbReference>
<keyword evidence="4" id="KW-1185">Reference proteome</keyword>
<proteinExistence type="predicted"/>
<feature type="region of interest" description="Disordered" evidence="1">
    <location>
        <begin position="129"/>
        <end position="167"/>
    </location>
</feature>
<protein>
    <submittedName>
        <fullName evidence="3">NAD(P)H-binding protein</fullName>
    </submittedName>
</protein>
<comment type="caution">
    <text evidence="3">The sequence shown here is derived from an EMBL/GenBank/DDBJ whole genome shotgun (WGS) entry which is preliminary data.</text>
</comment>
<evidence type="ECO:0000313" key="4">
    <source>
        <dbReference type="Proteomes" id="UP000451471"/>
    </source>
</evidence>
<dbReference type="InterPro" id="IPR036291">
    <property type="entry name" value="NAD(P)-bd_dom_sf"/>
</dbReference>
<dbReference type="RefSeq" id="WP_158204311.1">
    <property type="nucleotide sequence ID" value="NZ_WSZK01000015.1"/>
</dbReference>